<keyword evidence="5" id="KW-0804">Transcription</keyword>
<dbReference type="InterPro" id="IPR002078">
    <property type="entry name" value="Sigma_54_int"/>
</dbReference>
<evidence type="ECO:0000256" key="4">
    <source>
        <dbReference type="ARBA" id="ARBA00023125"/>
    </source>
</evidence>
<dbReference type="Gene3D" id="1.10.8.60">
    <property type="match status" value="1"/>
</dbReference>
<dbReference type="PANTHER" id="PTHR32071:SF119">
    <property type="entry name" value="SIGMA L-DEPENDENT TRANSCRIPTIONAL REGULATOR YPLP-RELATED"/>
    <property type="match status" value="1"/>
</dbReference>
<dbReference type="InterPro" id="IPR025943">
    <property type="entry name" value="Sigma_54_int_dom_ATP-bd_2"/>
</dbReference>
<dbReference type="Pfam" id="PF00072">
    <property type="entry name" value="Response_reg"/>
    <property type="match status" value="1"/>
</dbReference>
<dbReference type="Pfam" id="PF25601">
    <property type="entry name" value="AAA_lid_14"/>
    <property type="match status" value="1"/>
</dbReference>
<feature type="domain" description="Sigma-54 factor interaction" evidence="6">
    <location>
        <begin position="141"/>
        <end position="370"/>
    </location>
</feature>
<dbReference type="GO" id="GO:0006355">
    <property type="term" value="P:regulation of DNA-templated transcription"/>
    <property type="evidence" value="ECO:0007669"/>
    <property type="project" value="InterPro"/>
</dbReference>
<protein>
    <submittedName>
        <fullName evidence="8">Response regulator of zinc sigma-54-dependent two-component system</fullName>
    </submittedName>
</protein>
<proteinExistence type="predicted"/>
<dbReference type="InterPro" id="IPR025944">
    <property type="entry name" value="Sigma_54_int_dom_CS"/>
</dbReference>
<evidence type="ECO:0000256" key="1">
    <source>
        <dbReference type="ARBA" id="ARBA00022741"/>
    </source>
</evidence>
<dbReference type="PROSITE" id="PS00688">
    <property type="entry name" value="SIGMA54_INTERACT_3"/>
    <property type="match status" value="1"/>
</dbReference>
<dbReference type="CDD" id="cd00009">
    <property type="entry name" value="AAA"/>
    <property type="match status" value="1"/>
</dbReference>
<dbReference type="InterPro" id="IPR002197">
    <property type="entry name" value="HTH_Fis"/>
</dbReference>
<keyword evidence="4" id="KW-0238">DNA-binding</keyword>
<evidence type="ECO:0000256" key="3">
    <source>
        <dbReference type="ARBA" id="ARBA00023015"/>
    </source>
</evidence>
<dbReference type="GO" id="GO:0005524">
    <property type="term" value="F:ATP binding"/>
    <property type="evidence" value="ECO:0007669"/>
    <property type="project" value="UniProtKB-KW"/>
</dbReference>
<dbReference type="SMART" id="SM00448">
    <property type="entry name" value="REC"/>
    <property type="match status" value="1"/>
</dbReference>
<dbReference type="InterPro" id="IPR011006">
    <property type="entry name" value="CheY-like_superfamily"/>
</dbReference>
<reference evidence="8" key="1">
    <citation type="submission" date="2018-06" db="EMBL/GenBank/DDBJ databases">
        <authorList>
            <person name="Zhirakovskaya E."/>
        </authorList>
    </citation>
    <scope>NUCLEOTIDE SEQUENCE</scope>
</reference>
<dbReference type="Gene3D" id="3.40.50.2300">
    <property type="match status" value="1"/>
</dbReference>
<dbReference type="InterPro" id="IPR027417">
    <property type="entry name" value="P-loop_NTPase"/>
</dbReference>
<gene>
    <name evidence="8" type="ORF">MNBD_DELTA04-1120</name>
</gene>
<dbReference type="SUPFAM" id="SSF52540">
    <property type="entry name" value="P-loop containing nucleoside triphosphate hydrolases"/>
    <property type="match status" value="1"/>
</dbReference>
<dbReference type="PROSITE" id="PS00676">
    <property type="entry name" value="SIGMA54_INTERACT_2"/>
    <property type="match status" value="1"/>
</dbReference>
<evidence type="ECO:0000256" key="5">
    <source>
        <dbReference type="ARBA" id="ARBA00023163"/>
    </source>
</evidence>
<sequence>MIRVAVIDNEDAARSMMERLLRQEGFQVMTFQAGKPFLASMRQAPFDLVFIDLKLPDIEGLEVLRLVKQGHGDTEAIITGQASVDTVVEATRKGAFHYLTKPCRWDDIILMVRRARKAIESKDENRKPDRETDGTRLTPGFVGASKAMQDIFALIKKLALVNCNVLIEAETGTGKQLAARAIHELSPRRDNPFVYFNCGGFNEELICSELFGHEKGSFTGAASMKIGLLESAAGGTVLLDEIGEMPLSMQIKLLHVLQERQVLRVGGTKPIDLDVRIIAATNRNLKQLIRKGLFREDLYYRLNVVGIQLPRLRERPEDIPPLISHFIKKFNSSFGKKVRHISPQALELLMAYHFPGNVRELENIIQRSVALADGDTLEIEDLSAKFQETVGGDPGGESLFSLEAVERQHIKKVLQKTAYNKKLASHILKIPRTTLWRKMKKYGLAETEDKK</sequence>
<dbReference type="InterPro" id="IPR009057">
    <property type="entry name" value="Homeodomain-like_sf"/>
</dbReference>
<evidence type="ECO:0000259" key="7">
    <source>
        <dbReference type="PROSITE" id="PS50110"/>
    </source>
</evidence>
<dbReference type="GO" id="GO:0000160">
    <property type="term" value="P:phosphorelay signal transduction system"/>
    <property type="evidence" value="ECO:0007669"/>
    <property type="project" value="InterPro"/>
</dbReference>
<dbReference type="SUPFAM" id="SSF46689">
    <property type="entry name" value="Homeodomain-like"/>
    <property type="match status" value="1"/>
</dbReference>
<evidence type="ECO:0000256" key="2">
    <source>
        <dbReference type="ARBA" id="ARBA00022840"/>
    </source>
</evidence>
<dbReference type="EMBL" id="UOEY01000069">
    <property type="protein sequence ID" value="VAW39227.1"/>
    <property type="molecule type" value="Genomic_DNA"/>
</dbReference>
<dbReference type="FunFam" id="3.40.50.300:FF:000006">
    <property type="entry name" value="DNA-binding transcriptional regulator NtrC"/>
    <property type="match status" value="1"/>
</dbReference>
<dbReference type="PROSITE" id="PS50045">
    <property type="entry name" value="SIGMA54_INTERACT_4"/>
    <property type="match status" value="1"/>
</dbReference>
<dbReference type="InterPro" id="IPR001789">
    <property type="entry name" value="Sig_transdc_resp-reg_receiver"/>
</dbReference>
<dbReference type="SMART" id="SM00382">
    <property type="entry name" value="AAA"/>
    <property type="match status" value="1"/>
</dbReference>
<dbReference type="PROSITE" id="PS50110">
    <property type="entry name" value="RESPONSE_REGULATORY"/>
    <property type="match status" value="1"/>
</dbReference>
<evidence type="ECO:0000259" key="6">
    <source>
        <dbReference type="PROSITE" id="PS50045"/>
    </source>
</evidence>
<keyword evidence="3" id="KW-0805">Transcription regulation</keyword>
<evidence type="ECO:0000313" key="8">
    <source>
        <dbReference type="EMBL" id="VAW39227.1"/>
    </source>
</evidence>
<dbReference type="Pfam" id="PF02954">
    <property type="entry name" value="HTH_8"/>
    <property type="match status" value="1"/>
</dbReference>
<feature type="domain" description="Response regulatory" evidence="7">
    <location>
        <begin position="3"/>
        <end position="116"/>
    </location>
</feature>
<accession>A0A3B0VLH9</accession>
<dbReference type="Pfam" id="PF00158">
    <property type="entry name" value="Sigma54_activat"/>
    <property type="match status" value="1"/>
</dbReference>
<name>A0A3B0VLH9_9ZZZZ</name>
<keyword evidence="1" id="KW-0547">Nucleotide-binding</keyword>
<dbReference type="Gene3D" id="1.10.10.60">
    <property type="entry name" value="Homeodomain-like"/>
    <property type="match status" value="1"/>
</dbReference>
<dbReference type="GO" id="GO:0043565">
    <property type="term" value="F:sequence-specific DNA binding"/>
    <property type="evidence" value="ECO:0007669"/>
    <property type="project" value="InterPro"/>
</dbReference>
<organism evidence="8">
    <name type="scientific">hydrothermal vent metagenome</name>
    <dbReference type="NCBI Taxonomy" id="652676"/>
    <lineage>
        <taxon>unclassified sequences</taxon>
        <taxon>metagenomes</taxon>
        <taxon>ecological metagenomes</taxon>
    </lineage>
</organism>
<dbReference type="Gene3D" id="3.40.50.300">
    <property type="entry name" value="P-loop containing nucleotide triphosphate hydrolases"/>
    <property type="match status" value="1"/>
</dbReference>
<dbReference type="InterPro" id="IPR058031">
    <property type="entry name" value="AAA_lid_NorR"/>
</dbReference>
<keyword evidence="2" id="KW-0067">ATP-binding</keyword>
<dbReference type="InterPro" id="IPR003593">
    <property type="entry name" value="AAA+_ATPase"/>
</dbReference>
<dbReference type="AlphaFoldDB" id="A0A3B0VLH9"/>
<dbReference type="PANTHER" id="PTHR32071">
    <property type="entry name" value="TRANSCRIPTIONAL REGULATORY PROTEIN"/>
    <property type="match status" value="1"/>
</dbReference>
<dbReference type="SUPFAM" id="SSF52172">
    <property type="entry name" value="CheY-like"/>
    <property type="match status" value="1"/>
</dbReference>